<comment type="caution">
    <text evidence="3">The sequence shown here is derived from an EMBL/GenBank/DDBJ whole genome shotgun (WGS) entry which is preliminary data.</text>
</comment>
<evidence type="ECO:0000259" key="2">
    <source>
        <dbReference type="Pfam" id="PF26604"/>
    </source>
</evidence>
<name>A0A366WXY1_9RHOB</name>
<dbReference type="NCBIfam" id="NF047864">
    <property type="entry name" value="CBU_0592_membra"/>
    <property type="match status" value="1"/>
</dbReference>
<dbReference type="OrthoDB" id="7273604at2"/>
<feature type="transmembrane region" description="Helical" evidence="1">
    <location>
        <begin position="6"/>
        <end position="24"/>
    </location>
</feature>
<feature type="domain" description="CBU-0592-like" evidence="2">
    <location>
        <begin position="9"/>
        <end position="83"/>
    </location>
</feature>
<evidence type="ECO:0000256" key="1">
    <source>
        <dbReference type="SAM" id="Phobius"/>
    </source>
</evidence>
<gene>
    <name evidence="3" type="ORF">DS909_11895</name>
</gene>
<evidence type="ECO:0000313" key="3">
    <source>
        <dbReference type="EMBL" id="RBW54530.1"/>
    </source>
</evidence>
<evidence type="ECO:0000313" key="4">
    <source>
        <dbReference type="Proteomes" id="UP000252706"/>
    </source>
</evidence>
<feature type="transmembrane region" description="Helical" evidence="1">
    <location>
        <begin position="59"/>
        <end position="80"/>
    </location>
</feature>
<keyword evidence="1" id="KW-1133">Transmembrane helix</keyword>
<keyword evidence="1" id="KW-0812">Transmembrane</keyword>
<keyword evidence="1" id="KW-0472">Membrane</keyword>
<dbReference type="AlphaFoldDB" id="A0A366WXY1"/>
<proteinExistence type="predicted"/>
<dbReference type="EMBL" id="QOCE01000031">
    <property type="protein sequence ID" value="RBW54530.1"/>
    <property type="molecule type" value="Genomic_DNA"/>
</dbReference>
<dbReference type="InterPro" id="IPR058058">
    <property type="entry name" value="CBU_0592-like"/>
</dbReference>
<reference evidence="3 4" key="1">
    <citation type="submission" date="2018-07" db="EMBL/GenBank/DDBJ databases">
        <title>Modular assembly of carbohydrate-degrading microbial communities in the ocean.</title>
        <authorList>
            <person name="Enke T.N."/>
            <person name="Datta M.S."/>
            <person name="Schwartzman J.A."/>
            <person name="Cermak N."/>
            <person name="Schmitz D.A."/>
            <person name="Barrere J."/>
            <person name="Cordero O.X."/>
        </authorList>
    </citation>
    <scope>NUCLEOTIDE SEQUENCE [LARGE SCALE GENOMIC DNA]</scope>
    <source>
        <strain evidence="3 4">C3M10</strain>
    </source>
</reference>
<dbReference type="Pfam" id="PF26604">
    <property type="entry name" value="CBU_0592"/>
    <property type="match status" value="1"/>
</dbReference>
<organism evidence="3 4">
    <name type="scientific">Phaeobacter gallaeciensis</name>
    <dbReference type="NCBI Taxonomy" id="60890"/>
    <lineage>
        <taxon>Bacteria</taxon>
        <taxon>Pseudomonadati</taxon>
        <taxon>Pseudomonadota</taxon>
        <taxon>Alphaproteobacteria</taxon>
        <taxon>Rhodobacterales</taxon>
        <taxon>Roseobacteraceae</taxon>
        <taxon>Phaeobacter</taxon>
    </lineage>
</organism>
<sequence>MFQSLSWPDLVGTVGTLFIAFAYFATQIRILNSEDLMFPVVNLLGALLLLYSLSHNFNLPSVLMEGFWVIISLIGIIQALKARRAT</sequence>
<protein>
    <recommendedName>
        <fullName evidence="2">CBU-0592-like domain-containing protein</fullName>
    </recommendedName>
</protein>
<accession>A0A366WXY1</accession>
<feature type="transmembrane region" description="Helical" evidence="1">
    <location>
        <begin position="36"/>
        <end position="53"/>
    </location>
</feature>
<dbReference type="Proteomes" id="UP000252706">
    <property type="component" value="Unassembled WGS sequence"/>
</dbReference>
<dbReference type="RefSeq" id="WP_113823667.1">
    <property type="nucleotide sequence ID" value="NZ_QOCE01000031.1"/>
</dbReference>